<keyword evidence="1" id="KW-0175">Coiled coil</keyword>
<dbReference type="PANTHER" id="PTHR28298:SF1">
    <property type="entry name" value="EISOSOME PROTEIN 1"/>
    <property type="match status" value="1"/>
</dbReference>
<feature type="region of interest" description="Disordered" evidence="2">
    <location>
        <begin position="702"/>
        <end position="732"/>
    </location>
</feature>
<name>A0AAN7D0F6_9PEZI</name>
<feature type="compositionally biased region" description="Polar residues" evidence="2">
    <location>
        <begin position="748"/>
        <end position="792"/>
    </location>
</feature>
<feature type="coiled-coil region" evidence="1">
    <location>
        <begin position="273"/>
        <end position="300"/>
    </location>
</feature>
<dbReference type="EMBL" id="MU857611">
    <property type="protein sequence ID" value="KAK4250672.1"/>
    <property type="molecule type" value="Genomic_DNA"/>
</dbReference>
<sequence>MASATAASAGGPSRPLVLPGYSGPLKYANAQDVPSYPSPGLKPGGAAASAAAALGWTTTAVSPGSPREHQPGAPRSPDALLAAGWAQRQPQKSPPPPVSPPSPWVSTAASLAFRSTKTPPPVSERPELSRQSSMQAAKGAMGARPRSRSSPQTAVEKTASGHSDTEGYALSAASIAHRPSIRASTISTGEAGAVPYTILDRKMFTFNPPVKSEIDEQNRADVLHASALVMAKKMYNQQQKMIDSSTKAHGRSSSFPGFGDQRCAEQPSLMVHNNLQEAAYRLAQERLTKLQEEYDEQRHLQEYYGSGTPQRTRFGTIKGKLTRRRSSSDGDLLDDKRRSEQIRKQMSFLNNKLTEVDEEKRTRDREALLAAAQRNVKAQMQQMDEKVQSDTGRVPQVAMDDWGRKAEVAAQARLAAISHDNAGKVDIGSGKLVDRSEVDKVAAQNVQPLLDEINERAEQEIARIEEEKLEEERRKEKIETEKMREKEVQEIHRKLRGESCAVDFETLTNPPLDQQKADEKARKAEIKREEKIRKDEAKAVKAEQKHAAEGKRKEAAAFSPKRRETDYQAQSPGDLENKRLSAVGRVRTLSINFGKRHPRRKTSADKPISPDDNPVSPTRKVRAWLLSRFPISRTRSTSTDAAYDQESNDSKRSFIGGVALARLQGNSFSSTPSIRGGIDKEKGKEIETETLCANSSMREIAMAGRPAGSASQPQPPASDELGEGSGTTAAAGSSTFAAAADIVGGGDTTTLAVPTTRPSHQAQSRQRPISGLSQASQGSISVSDGNASPQRRSVSSLSSSGGTATAASGADEGERFVEARSEPETSGGTWASSLTTPPSAARRSLVVGSGVGGRASPFRESRFSEIL</sequence>
<feature type="compositionally biased region" description="Basic and acidic residues" evidence="2">
    <location>
        <begin position="812"/>
        <end position="823"/>
    </location>
</feature>
<dbReference type="AlphaFoldDB" id="A0AAN7D0F6"/>
<feature type="region of interest" description="Disordered" evidence="2">
    <location>
        <begin position="58"/>
        <end position="166"/>
    </location>
</feature>
<gene>
    <name evidence="3" type="ORF">C7999DRAFT_38281</name>
</gene>
<proteinExistence type="predicted"/>
<feature type="region of interest" description="Disordered" evidence="2">
    <location>
        <begin position="301"/>
        <end position="338"/>
    </location>
</feature>
<evidence type="ECO:0000256" key="1">
    <source>
        <dbReference type="SAM" id="Coils"/>
    </source>
</evidence>
<feature type="region of interest" description="Disordered" evidence="2">
    <location>
        <begin position="1"/>
        <end position="24"/>
    </location>
</feature>
<evidence type="ECO:0000313" key="3">
    <source>
        <dbReference type="EMBL" id="KAK4250672.1"/>
    </source>
</evidence>
<organism evidence="3 4">
    <name type="scientific">Corynascus novoguineensis</name>
    <dbReference type="NCBI Taxonomy" id="1126955"/>
    <lineage>
        <taxon>Eukaryota</taxon>
        <taxon>Fungi</taxon>
        <taxon>Dikarya</taxon>
        <taxon>Ascomycota</taxon>
        <taxon>Pezizomycotina</taxon>
        <taxon>Sordariomycetes</taxon>
        <taxon>Sordariomycetidae</taxon>
        <taxon>Sordariales</taxon>
        <taxon>Chaetomiaceae</taxon>
        <taxon>Corynascus</taxon>
    </lineage>
</organism>
<feature type="compositionally biased region" description="Low complexity" evidence="2">
    <location>
        <begin position="1"/>
        <end position="11"/>
    </location>
</feature>
<evidence type="ECO:0008006" key="5">
    <source>
        <dbReference type="Google" id="ProtNLM"/>
    </source>
</evidence>
<dbReference type="GO" id="GO:0070941">
    <property type="term" value="P:eisosome assembly"/>
    <property type="evidence" value="ECO:0007669"/>
    <property type="project" value="TreeGrafter"/>
</dbReference>
<feature type="compositionally biased region" description="Basic and acidic residues" evidence="2">
    <location>
        <begin position="515"/>
        <end position="566"/>
    </location>
</feature>
<evidence type="ECO:0000256" key="2">
    <source>
        <dbReference type="SAM" id="MobiDB-lite"/>
    </source>
</evidence>
<feature type="compositionally biased region" description="Polar residues" evidence="2">
    <location>
        <begin position="824"/>
        <end position="838"/>
    </location>
</feature>
<feature type="coiled-coil region" evidence="1">
    <location>
        <begin position="447"/>
        <end position="489"/>
    </location>
</feature>
<feature type="compositionally biased region" description="Low complexity" evidence="2">
    <location>
        <begin position="793"/>
        <end position="810"/>
    </location>
</feature>
<reference evidence="3" key="1">
    <citation type="journal article" date="2023" name="Mol. Phylogenet. Evol.">
        <title>Genome-scale phylogeny and comparative genomics of the fungal order Sordariales.</title>
        <authorList>
            <person name="Hensen N."/>
            <person name="Bonometti L."/>
            <person name="Westerberg I."/>
            <person name="Brannstrom I.O."/>
            <person name="Guillou S."/>
            <person name="Cros-Aarteil S."/>
            <person name="Calhoun S."/>
            <person name="Haridas S."/>
            <person name="Kuo A."/>
            <person name="Mondo S."/>
            <person name="Pangilinan J."/>
            <person name="Riley R."/>
            <person name="LaButti K."/>
            <person name="Andreopoulos B."/>
            <person name="Lipzen A."/>
            <person name="Chen C."/>
            <person name="Yan M."/>
            <person name="Daum C."/>
            <person name="Ng V."/>
            <person name="Clum A."/>
            <person name="Steindorff A."/>
            <person name="Ohm R.A."/>
            <person name="Martin F."/>
            <person name="Silar P."/>
            <person name="Natvig D.O."/>
            <person name="Lalanne C."/>
            <person name="Gautier V."/>
            <person name="Ament-Velasquez S.L."/>
            <person name="Kruys A."/>
            <person name="Hutchinson M.I."/>
            <person name="Powell A.J."/>
            <person name="Barry K."/>
            <person name="Miller A.N."/>
            <person name="Grigoriev I.V."/>
            <person name="Debuchy R."/>
            <person name="Gladieux P."/>
            <person name="Hiltunen Thoren M."/>
            <person name="Johannesson H."/>
        </authorList>
    </citation>
    <scope>NUCLEOTIDE SEQUENCE</scope>
    <source>
        <strain evidence="3">CBS 359.72</strain>
    </source>
</reference>
<dbReference type="PANTHER" id="PTHR28298">
    <property type="entry name" value="EISOSOME PROTEIN 1"/>
    <property type="match status" value="1"/>
</dbReference>
<feature type="compositionally biased region" description="Pro residues" evidence="2">
    <location>
        <begin position="92"/>
        <end position="103"/>
    </location>
</feature>
<keyword evidence="4" id="KW-1185">Reference proteome</keyword>
<dbReference type="InterPro" id="IPR024527">
    <property type="entry name" value="Eisosome1"/>
</dbReference>
<protein>
    <recommendedName>
        <fullName evidence="5">Eisosome protein 1</fullName>
    </recommendedName>
</protein>
<feature type="region of interest" description="Disordered" evidence="2">
    <location>
        <begin position="506"/>
        <end position="619"/>
    </location>
</feature>
<accession>A0AAN7D0F6</accession>
<feature type="region of interest" description="Disordered" evidence="2">
    <location>
        <begin position="748"/>
        <end position="842"/>
    </location>
</feature>
<dbReference type="Pfam" id="PF12757">
    <property type="entry name" value="Eisosome1"/>
    <property type="match status" value="1"/>
</dbReference>
<comment type="caution">
    <text evidence="3">The sequence shown here is derived from an EMBL/GenBank/DDBJ whole genome shotgun (WGS) entry which is preliminary data.</text>
</comment>
<feature type="compositionally biased region" description="Polar residues" evidence="2">
    <location>
        <begin position="107"/>
        <end position="117"/>
    </location>
</feature>
<evidence type="ECO:0000313" key="4">
    <source>
        <dbReference type="Proteomes" id="UP001303647"/>
    </source>
</evidence>
<reference evidence="3" key="2">
    <citation type="submission" date="2023-05" db="EMBL/GenBank/DDBJ databases">
        <authorList>
            <consortium name="Lawrence Berkeley National Laboratory"/>
            <person name="Steindorff A."/>
            <person name="Hensen N."/>
            <person name="Bonometti L."/>
            <person name="Westerberg I."/>
            <person name="Brannstrom I.O."/>
            <person name="Guillou S."/>
            <person name="Cros-Aarteil S."/>
            <person name="Calhoun S."/>
            <person name="Haridas S."/>
            <person name="Kuo A."/>
            <person name="Mondo S."/>
            <person name="Pangilinan J."/>
            <person name="Riley R."/>
            <person name="Labutti K."/>
            <person name="Andreopoulos B."/>
            <person name="Lipzen A."/>
            <person name="Chen C."/>
            <person name="Yanf M."/>
            <person name="Daum C."/>
            <person name="Ng V."/>
            <person name="Clum A."/>
            <person name="Ohm R."/>
            <person name="Martin F."/>
            <person name="Silar P."/>
            <person name="Natvig D."/>
            <person name="Lalanne C."/>
            <person name="Gautier V."/>
            <person name="Ament-Velasquez S.L."/>
            <person name="Kruys A."/>
            <person name="Hutchinson M.I."/>
            <person name="Powell A.J."/>
            <person name="Barry K."/>
            <person name="Miller A.N."/>
            <person name="Grigoriev I.V."/>
            <person name="Debuchy R."/>
            <person name="Gladieux P."/>
            <person name="Thoren M.H."/>
            <person name="Johannesson H."/>
        </authorList>
    </citation>
    <scope>NUCLEOTIDE SEQUENCE</scope>
    <source>
        <strain evidence="3">CBS 359.72</strain>
    </source>
</reference>
<dbReference type="Proteomes" id="UP001303647">
    <property type="component" value="Unassembled WGS sequence"/>
</dbReference>